<feature type="binding site" evidence="5">
    <location>
        <position position="230"/>
    </location>
    <ligand>
        <name>FAD</name>
        <dbReference type="ChEBI" id="CHEBI:57692"/>
    </ligand>
</feature>
<dbReference type="PROSITE" id="PS51257">
    <property type="entry name" value="PROKAR_LIPOPROTEIN"/>
    <property type="match status" value="1"/>
</dbReference>
<dbReference type="Gene3D" id="3.50.50.60">
    <property type="entry name" value="FAD/NAD(P)-binding domain"/>
    <property type="match status" value="1"/>
</dbReference>
<dbReference type="STRING" id="157910.SAMN05445850_7897"/>
<dbReference type="InterPro" id="IPR012132">
    <property type="entry name" value="GMC_OxRdtase"/>
</dbReference>
<keyword evidence="9" id="KW-1185">Reference proteome</keyword>
<dbReference type="SUPFAM" id="SSF51905">
    <property type="entry name" value="FAD/NAD(P)-binding domain"/>
    <property type="match status" value="1"/>
</dbReference>
<feature type="domain" description="Glucose-methanol-choline oxidoreductase N-terminal" evidence="7">
    <location>
        <begin position="93"/>
        <end position="116"/>
    </location>
</feature>
<dbReference type="Proteomes" id="UP000199365">
    <property type="component" value="Unassembled WGS sequence"/>
</dbReference>
<protein>
    <submittedName>
        <fullName evidence="8">Choline dehydrogenase</fullName>
    </submittedName>
</protein>
<dbReference type="AlphaFoldDB" id="A0A1H1KIT2"/>
<evidence type="ECO:0000256" key="6">
    <source>
        <dbReference type="RuleBase" id="RU003968"/>
    </source>
</evidence>
<dbReference type="PIRSF" id="PIRSF000137">
    <property type="entry name" value="Alcohol_oxidase"/>
    <property type="match status" value="1"/>
</dbReference>
<dbReference type="SUPFAM" id="SSF54373">
    <property type="entry name" value="FAD-linked reductases, C-terminal domain"/>
    <property type="match status" value="1"/>
</dbReference>
<evidence type="ECO:0000256" key="2">
    <source>
        <dbReference type="ARBA" id="ARBA00010790"/>
    </source>
</evidence>
<keyword evidence="3 6" id="KW-0285">Flavoprotein</keyword>
<dbReference type="InterPro" id="IPR000172">
    <property type="entry name" value="GMC_OxRdtase_N"/>
</dbReference>
<dbReference type="Gene3D" id="3.30.560.10">
    <property type="entry name" value="Glucose Oxidase, domain 3"/>
    <property type="match status" value="1"/>
</dbReference>
<evidence type="ECO:0000313" key="8">
    <source>
        <dbReference type="EMBL" id="SDR61679.1"/>
    </source>
</evidence>
<reference evidence="9" key="1">
    <citation type="submission" date="2016-10" db="EMBL/GenBank/DDBJ databases">
        <authorList>
            <person name="Varghese N."/>
            <person name="Submissions S."/>
        </authorList>
    </citation>
    <scope>NUCLEOTIDE SEQUENCE [LARGE SCALE GENOMIC DNA]</scope>
    <source>
        <strain evidence="9">DUS833</strain>
    </source>
</reference>
<dbReference type="PROSITE" id="PS00623">
    <property type="entry name" value="GMC_OXRED_1"/>
    <property type="match status" value="1"/>
</dbReference>
<comment type="similarity">
    <text evidence="2 6">Belongs to the GMC oxidoreductase family.</text>
</comment>
<dbReference type="InterPro" id="IPR036188">
    <property type="entry name" value="FAD/NAD-bd_sf"/>
</dbReference>
<dbReference type="GO" id="GO:0016614">
    <property type="term" value="F:oxidoreductase activity, acting on CH-OH group of donors"/>
    <property type="evidence" value="ECO:0007669"/>
    <property type="project" value="InterPro"/>
</dbReference>
<comment type="cofactor">
    <cofactor evidence="1 5">
        <name>FAD</name>
        <dbReference type="ChEBI" id="CHEBI:57692"/>
    </cofactor>
</comment>
<evidence type="ECO:0000256" key="1">
    <source>
        <dbReference type="ARBA" id="ARBA00001974"/>
    </source>
</evidence>
<dbReference type="GO" id="GO:0050660">
    <property type="term" value="F:flavin adenine dinucleotide binding"/>
    <property type="evidence" value="ECO:0007669"/>
    <property type="project" value="InterPro"/>
</dbReference>
<evidence type="ECO:0000259" key="7">
    <source>
        <dbReference type="PROSITE" id="PS00623"/>
    </source>
</evidence>
<evidence type="ECO:0000313" key="9">
    <source>
        <dbReference type="Proteomes" id="UP000199365"/>
    </source>
</evidence>
<dbReference type="Pfam" id="PF00732">
    <property type="entry name" value="GMC_oxred_N"/>
    <property type="match status" value="1"/>
</dbReference>
<proteinExistence type="inferred from homology"/>
<sequence>MKQSTSPREAKQAETFDYVVVGAGSAGCVLARALTEDPTCTVLLLEAGPDIETFWIRTPAGVPFLFHNKDFNWCYSTEPENSVGGRSVYFPRGKVVGGSSAINGMLYMRGDRQDYDDWARAGNPGWGYDDVLPYFRRAEKNDRGADAWRGDQGPLRVSLGRHQHPITQTFIETAAIAGIATNADFAGAKIDGAGYCQHTIGDGVRSSVARAYLHPVRSRANLAVRGNALVHRVVIENRVAKGVIYERDGVVQNVRARREVILSAGVIGTPQILMLSGVGRTKELADVGIRPVHELSGVGQNLQDHYAVNTVFEVKRGYSMNPAIRGWKKYLHGARYLLDRGGPLSMGTSHAQAFVATSPGDPRPDVQISFRPWSFTFEASGALRVHPFPGIQIAALKVRPASRGTVSLKSPAPSDAPRIRANYLSAREDQETMIRAFKLVRRLATTGGLAQAIVQEEFPGPGVDSDADMLEFIRDNGQSIYHPVGTCKMGCGNDAVVDARLRVHGIGQLRVVDASIMPNLISGNTNAPTIMIAEKAADMVIEDAKATANHEAIIH</sequence>
<dbReference type="RefSeq" id="WP_090812370.1">
    <property type="nucleotide sequence ID" value="NZ_FNKX01000004.1"/>
</dbReference>
<dbReference type="Pfam" id="PF05199">
    <property type="entry name" value="GMC_oxred_C"/>
    <property type="match status" value="1"/>
</dbReference>
<evidence type="ECO:0000256" key="4">
    <source>
        <dbReference type="ARBA" id="ARBA00022827"/>
    </source>
</evidence>
<dbReference type="PANTHER" id="PTHR11552:SF147">
    <property type="entry name" value="CHOLINE DEHYDROGENASE, MITOCHONDRIAL"/>
    <property type="match status" value="1"/>
</dbReference>
<feature type="binding site" evidence="5">
    <location>
        <position position="95"/>
    </location>
    <ligand>
        <name>FAD</name>
        <dbReference type="ChEBI" id="CHEBI:57692"/>
    </ligand>
</feature>
<name>A0A1H1KIT2_9BURK</name>
<evidence type="ECO:0000256" key="5">
    <source>
        <dbReference type="PIRSR" id="PIRSR000137-2"/>
    </source>
</evidence>
<keyword evidence="4 5" id="KW-0274">FAD</keyword>
<dbReference type="PANTHER" id="PTHR11552">
    <property type="entry name" value="GLUCOSE-METHANOL-CHOLINE GMC OXIDOREDUCTASE"/>
    <property type="match status" value="1"/>
</dbReference>
<gene>
    <name evidence="8" type="ORF">SAMN05445850_7897</name>
</gene>
<evidence type="ECO:0000256" key="3">
    <source>
        <dbReference type="ARBA" id="ARBA00022630"/>
    </source>
</evidence>
<accession>A0A1H1KIT2</accession>
<dbReference type="EMBL" id="FNKX01000004">
    <property type="protein sequence ID" value="SDR61679.1"/>
    <property type="molecule type" value="Genomic_DNA"/>
</dbReference>
<organism evidence="8 9">
    <name type="scientific">Paraburkholderia tuberum</name>
    <dbReference type="NCBI Taxonomy" id="157910"/>
    <lineage>
        <taxon>Bacteria</taxon>
        <taxon>Pseudomonadati</taxon>
        <taxon>Pseudomonadota</taxon>
        <taxon>Betaproteobacteria</taxon>
        <taxon>Burkholderiales</taxon>
        <taxon>Burkholderiaceae</taxon>
        <taxon>Paraburkholderia</taxon>
    </lineage>
</organism>
<dbReference type="InterPro" id="IPR007867">
    <property type="entry name" value="GMC_OxRtase_C"/>
</dbReference>